<gene>
    <name evidence="1" type="ORF">E7681_17545</name>
</gene>
<comment type="caution">
    <text evidence="1">The sequence shown here is derived from an EMBL/GenBank/DDBJ whole genome shotgun (WGS) entry which is preliminary data.</text>
</comment>
<accession>A0A4S3M577</accession>
<dbReference type="Proteomes" id="UP000306113">
    <property type="component" value="Unassembled WGS sequence"/>
</dbReference>
<evidence type="ECO:0000313" key="1">
    <source>
        <dbReference type="EMBL" id="THD71609.1"/>
    </source>
</evidence>
<evidence type="ECO:0000313" key="2">
    <source>
        <dbReference type="Proteomes" id="UP000306113"/>
    </source>
</evidence>
<dbReference type="AlphaFoldDB" id="A0A4S3M577"/>
<reference evidence="1 2" key="1">
    <citation type="submission" date="2019-04" db="EMBL/GenBank/DDBJ databases">
        <title>Draft genome sequence of Youngimonas vesicularis.</title>
        <authorList>
            <person name="Hameed A."/>
        </authorList>
    </citation>
    <scope>NUCLEOTIDE SEQUENCE [LARGE SCALE GENOMIC DNA]</scope>
    <source>
        <strain evidence="1 2">CC-AMW-E</strain>
    </source>
</reference>
<protein>
    <submittedName>
        <fullName evidence="1">Glycosyltransferase</fullName>
    </submittedName>
</protein>
<name>A0A4S3M577_9RHOB</name>
<dbReference type="RefSeq" id="WP_136340565.1">
    <property type="nucleotide sequence ID" value="NZ_SSMD01000011.1"/>
</dbReference>
<organism evidence="1 2">
    <name type="scientific">Thalassobius vesicularis</name>
    <dbReference type="NCBI Taxonomy" id="1294297"/>
    <lineage>
        <taxon>Bacteria</taxon>
        <taxon>Pseudomonadati</taxon>
        <taxon>Pseudomonadota</taxon>
        <taxon>Alphaproteobacteria</taxon>
        <taxon>Rhodobacterales</taxon>
        <taxon>Roseobacteraceae</taxon>
        <taxon>Thalassovita</taxon>
    </lineage>
</organism>
<proteinExistence type="predicted"/>
<dbReference type="Gene3D" id="3.90.550.10">
    <property type="entry name" value="Spore Coat Polysaccharide Biosynthesis Protein SpsA, Chain A"/>
    <property type="match status" value="1"/>
</dbReference>
<dbReference type="SUPFAM" id="SSF53448">
    <property type="entry name" value="Nucleotide-diphospho-sugar transferases"/>
    <property type="match status" value="1"/>
</dbReference>
<dbReference type="GO" id="GO:0016740">
    <property type="term" value="F:transferase activity"/>
    <property type="evidence" value="ECO:0007669"/>
    <property type="project" value="UniProtKB-KW"/>
</dbReference>
<keyword evidence="1" id="KW-0808">Transferase</keyword>
<dbReference type="InterPro" id="IPR029044">
    <property type="entry name" value="Nucleotide-diphossugar_trans"/>
</dbReference>
<sequence>MDRVVLCMKWGTLYGPDYVNVLYSAVRRNLTGDFRFVCLTDDPAGIRDEVECHPIPDIGLKHENWYHGAWPKIAVFLPDLYGLTGRALFIDLDMIICGPLDEFFTYDQGLVTIDEGVWNGTPPSTMTSIFAFDLGQMGYLVDRIRADRDAICAKYDIEQNYLHGEVERIGYWPHDWLVSFKRHLRQPLLIDRFKQPKWPEPGVKIIVFHGRPRPMDLIRPGGGNRDLFPHCVPGQVDWARDYWLENGGRL</sequence>
<dbReference type="OrthoDB" id="564871at2"/>
<keyword evidence="2" id="KW-1185">Reference proteome</keyword>
<dbReference type="EMBL" id="SSMD01000011">
    <property type="protein sequence ID" value="THD71609.1"/>
    <property type="molecule type" value="Genomic_DNA"/>
</dbReference>